<dbReference type="SMART" id="SM00644">
    <property type="entry name" value="Ami_2"/>
    <property type="match status" value="1"/>
</dbReference>
<evidence type="ECO:0000259" key="5">
    <source>
        <dbReference type="SMART" id="SM00644"/>
    </source>
</evidence>
<gene>
    <name evidence="6" type="ORF">GCM10022409_13200</name>
</gene>
<dbReference type="EC" id="3.5.1.28" evidence="2"/>
<dbReference type="Pfam" id="PF01510">
    <property type="entry name" value="Amidase_2"/>
    <property type="match status" value="1"/>
</dbReference>
<proteinExistence type="predicted"/>
<keyword evidence="3" id="KW-0378">Hydrolase</keyword>
<dbReference type="Gene3D" id="3.40.80.10">
    <property type="entry name" value="Peptidoglycan recognition protein-like"/>
    <property type="match status" value="1"/>
</dbReference>
<dbReference type="SUPFAM" id="SSF55846">
    <property type="entry name" value="N-acetylmuramoyl-L-alanine amidase-like"/>
    <property type="match status" value="1"/>
</dbReference>
<accession>A0ABP7TRP0</accession>
<dbReference type="PANTHER" id="PTHR30417:SF1">
    <property type="entry name" value="N-ACETYLMURAMOYL-L-ALANINE AMIDASE AMID"/>
    <property type="match status" value="1"/>
</dbReference>
<name>A0ABP7TRP0_9BACT</name>
<reference evidence="7" key="1">
    <citation type="journal article" date="2019" name="Int. J. Syst. Evol. Microbiol.">
        <title>The Global Catalogue of Microorganisms (GCM) 10K type strain sequencing project: providing services to taxonomists for standard genome sequencing and annotation.</title>
        <authorList>
            <consortium name="The Broad Institute Genomics Platform"/>
            <consortium name="The Broad Institute Genome Sequencing Center for Infectious Disease"/>
            <person name="Wu L."/>
            <person name="Ma J."/>
        </authorList>
    </citation>
    <scope>NUCLEOTIDE SEQUENCE [LARGE SCALE GENOMIC DNA]</scope>
    <source>
        <strain evidence="7">JCM 17225</strain>
    </source>
</reference>
<dbReference type="EMBL" id="BAABDK010000010">
    <property type="protein sequence ID" value="GAA4030321.1"/>
    <property type="molecule type" value="Genomic_DNA"/>
</dbReference>
<keyword evidence="4" id="KW-0961">Cell wall biogenesis/degradation</keyword>
<dbReference type="CDD" id="cd06583">
    <property type="entry name" value="PGRP"/>
    <property type="match status" value="1"/>
</dbReference>
<evidence type="ECO:0000256" key="4">
    <source>
        <dbReference type="ARBA" id="ARBA00023316"/>
    </source>
</evidence>
<organism evidence="6 7">
    <name type="scientific">Hymenobacter glaciei</name>
    <dbReference type="NCBI Taxonomy" id="877209"/>
    <lineage>
        <taxon>Bacteria</taxon>
        <taxon>Pseudomonadati</taxon>
        <taxon>Bacteroidota</taxon>
        <taxon>Cytophagia</taxon>
        <taxon>Cytophagales</taxon>
        <taxon>Hymenobacteraceae</taxon>
        <taxon>Hymenobacter</taxon>
    </lineage>
</organism>
<comment type="caution">
    <text evidence="6">The sequence shown here is derived from an EMBL/GenBank/DDBJ whole genome shotgun (WGS) entry which is preliminary data.</text>
</comment>
<dbReference type="InterPro" id="IPR051206">
    <property type="entry name" value="NAMLAA_amidase_2"/>
</dbReference>
<evidence type="ECO:0000256" key="1">
    <source>
        <dbReference type="ARBA" id="ARBA00001561"/>
    </source>
</evidence>
<dbReference type="PANTHER" id="PTHR30417">
    <property type="entry name" value="N-ACETYLMURAMOYL-L-ALANINE AMIDASE AMID"/>
    <property type="match status" value="1"/>
</dbReference>
<dbReference type="InterPro" id="IPR036505">
    <property type="entry name" value="Amidase/PGRP_sf"/>
</dbReference>
<keyword evidence="7" id="KW-1185">Reference proteome</keyword>
<evidence type="ECO:0000256" key="2">
    <source>
        <dbReference type="ARBA" id="ARBA00011901"/>
    </source>
</evidence>
<evidence type="ECO:0000313" key="7">
    <source>
        <dbReference type="Proteomes" id="UP001501469"/>
    </source>
</evidence>
<dbReference type="RefSeq" id="WP_345051876.1">
    <property type="nucleotide sequence ID" value="NZ_BAABDK010000010.1"/>
</dbReference>
<sequence>MRLFPELEYAITPRYLTAPSKRRAGLLMRQKVRFLVVHDTGNSGSTAAANVSYYQTSRNAMSASAHLFVDDRQILECVPALTGPPEKAWHVRYSTTEDKRRYGCKANDAAIGFEYCFGPHINADEAYRRFVWVLAYACWKFELDPGRDIVGHHLLDAGRKTDPQTGLARSYRSYRQLLLDVPAAYDYYTGKAQAPPASGIEVQGVVVARAPLNIRKGEPFRRAPARLVPAGTRLPFVGRVPGERVLGNARWYALPDNEFCWSGAAVPA</sequence>
<protein>
    <recommendedName>
        <fullName evidence="2">N-acetylmuramoyl-L-alanine amidase</fullName>
        <ecNumber evidence="2">3.5.1.28</ecNumber>
    </recommendedName>
</protein>
<comment type="catalytic activity">
    <reaction evidence="1">
        <text>Hydrolyzes the link between N-acetylmuramoyl residues and L-amino acid residues in certain cell-wall glycopeptides.</text>
        <dbReference type="EC" id="3.5.1.28"/>
    </reaction>
</comment>
<dbReference type="InterPro" id="IPR002502">
    <property type="entry name" value="Amidase_domain"/>
</dbReference>
<dbReference type="Proteomes" id="UP001501469">
    <property type="component" value="Unassembled WGS sequence"/>
</dbReference>
<evidence type="ECO:0000256" key="3">
    <source>
        <dbReference type="ARBA" id="ARBA00022801"/>
    </source>
</evidence>
<feature type="domain" description="N-acetylmuramoyl-L-alanine amidase" evidence="5">
    <location>
        <begin position="20"/>
        <end position="164"/>
    </location>
</feature>
<evidence type="ECO:0000313" key="6">
    <source>
        <dbReference type="EMBL" id="GAA4030321.1"/>
    </source>
</evidence>